<comment type="caution">
    <text evidence="2">The sequence shown here is derived from an EMBL/GenBank/DDBJ whole genome shotgun (WGS) entry which is preliminary data.</text>
</comment>
<sequence>MINIRAVDLSSDLPMVIDGMQDFISRMDYHEFLPDTYEDLVEALTRLVNLDCTEILVAEYEGRIVGGIGMVYAPCMWNFKVSIAEELFWWVSKDAPSSTALRLLRRVSSNSVAKGCKFIVFKSLSSSPETLDKVYRRMGLR</sequence>
<name>A0A0F8VQV4_9ZZZZ</name>
<dbReference type="SUPFAM" id="SSF55729">
    <property type="entry name" value="Acyl-CoA N-acyltransferases (Nat)"/>
    <property type="match status" value="1"/>
</dbReference>
<dbReference type="InterPro" id="IPR000182">
    <property type="entry name" value="GNAT_dom"/>
</dbReference>
<feature type="domain" description="N-acetyltransferase" evidence="1">
    <location>
        <begin position="2"/>
        <end position="141"/>
    </location>
</feature>
<feature type="non-terminal residue" evidence="2">
    <location>
        <position position="141"/>
    </location>
</feature>
<proteinExistence type="predicted"/>
<dbReference type="AlphaFoldDB" id="A0A0F8VQV4"/>
<dbReference type="InterPro" id="IPR016181">
    <property type="entry name" value="Acyl_CoA_acyltransferase"/>
</dbReference>
<gene>
    <name evidence="2" type="ORF">LCGC14_3162760</name>
</gene>
<dbReference type="EMBL" id="LAZR01069955">
    <property type="protein sequence ID" value="KKK46687.1"/>
    <property type="molecule type" value="Genomic_DNA"/>
</dbReference>
<dbReference type="Gene3D" id="3.40.630.30">
    <property type="match status" value="1"/>
</dbReference>
<reference evidence="2" key="1">
    <citation type="journal article" date="2015" name="Nature">
        <title>Complex archaea that bridge the gap between prokaryotes and eukaryotes.</title>
        <authorList>
            <person name="Spang A."/>
            <person name="Saw J.H."/>
            <person name="Jorgensen S.L."/>
            <person name="Zaremba-Niedzwiedzka K."/>
            <person name="Martijn J."/>
            <person name="Lind A.E."/>
            <person name="van Eijk R."/>
            <person name="Schleper C."/>
            <person name="Guy L."/>
            <person name="Ettema T.J."/>
        </authorList>
    </citation>
    <scope>NUCLEOTIDE SEQUENCE</scope>
</reference>
<dbReference type="PROSITE" id="PS51186">
    <property type="entry name" value="GNAT"/>
    <property type="match status" value="1"/>
</dbReference>
<accession>A0A0F8VQV4</accession>
<dbReference type="GO" id="GO:0016747">
    <property type="term" value="F:acyltransferase activity, transferring groups other than amino-acyl groups"/>
    <property type="evidence" value="ECO:0007669"/>
    <property type="project" value="InterPro"/>
</dbReference>
<organism evidence="2">
    <name type="scientific">marine sediment metagenome</name>
    <dbReference type="NCBI Taxonomy" id="412755"/>
    <lineage>
        <taxon>unclassified sequences</taxon>
        <taxon>metagenomes</taxon>
        <taxon>ecological metagenomes</taxon>
    </lineage>
</organism>
<evidence type="ECO:0000313" key="2">
    <source>
        <dbReference type="EMBL" id="KKK46687.1"/>
    </source>
</evidence>
<protein>
    <recommendedName>
        <fullName evidence="1">N-acetyltransferase domain-containing protein</fullName>
    </recommendedName>
</protein>
<evidence type="ECO:0000259" key="1">
    <source>
        <dbReference type="PROSITE" id="PS51186"/>
    </source>
</evidence>